<dbReference type="AlphaFoldDB" id="A0AAQ2DAQ0"/>
<gene>
    <name evidence="2" type="ORF">E5170_15385</name>
</gene>
<accession>A0AAQ2DAQ0</accession>
<evidence type="ECO:0000313" key="3">
    <source>
        <dbReference type="Proteomes" id="UP000310574"/>
    </source>
</evidence>
<sequence>MQIKARCVTKRCWTGFEAATAASCKLQAASKGERSHALRGNASRDAPRPVTRSVTGCIPTQSVGTIK</sequence>
<reference evidence="2 3" key="1">
    <citation type="submission" date="2019-04" db="EMBL/GenBank/DDBJ databases">
        <title>Draft genome sequence of Pseudomonas sp. M7D1 isolated from rhizosphere of plant the flowery desert.</title>
        <authorList>
            <person name="Poblete-Morales M."/>
            <person name="Plaza N."/>
            <person name="Corsini G."/>
            <person name="Silva E."/>
        </authorList>
    </citation>
    <scope>NUCLEOTIDE SEQUENCE [LARGE SCALE GENOMIC DNA]</scope>
    <source>
        <strain evidence="2 3">M7D1</strain>
    </source>
</reference>
<feature type="region of interest" description="Disordered" evidence="1">
    <location>
        <begin position="31"/>
        <end position="67"/>
    </location>
</feature>
<dbReference type="Proteomes" id="UP000310574">
    <property type="component" value="Unassembled WGS sequence"/>
</dbReference>
<feature type="compositionally biased region" description="Polar residues" evidence="1">
    <location>
        <begin position="52"/>
        <end position="67"/>
    </location>
</feature>
<comment type="caution">
    <text evidence="2">The sequence shown here is derived from an EMBL/GenBank/DDBJ whole genome shotgun (WGS) entry which is preliminary data.</text>
</comment>
<evidence type="ECO:0000256" key="1">
    <source>
        <dbReference type="SAM" id="MobiDB-lite"/>
    </source>
</evidence>
<protein>
    <recommendedName>
        <fullName evidence="4">DUF1534 domain-containing protein</fullName>
    </recommendedName>
</protein>
<name>A0AAQ2DAQ0_9PSED</name>
<proteinExistence type="predicted"/>
<evidence type="ECO:0008006" key="4">
    <source>
        <dbReference type="Google" id="ProtNLM"/>
    </source>
</evidence>
<dbReference type="EMBL" id="SSBS01000004">
    <property type="protein sequence ID" value="THF30576.1"/>
    <property type="molecule type" value="Genomic_DNA"/>
</dbReference>
<evidence type="ECO:0000313" key="2">
    <source>
        <dbReference type="EMBL" id="THF30576.1"/>
    </source>
</evidence>
<organism evidence="2 3">
    <name type="scientific">Pseudomonas atacamensis</name>
    <dbReference type="NCBI Taxonomy" id="2565368"/>
    <lineage>
        <taxon>Bacteria</taxon>
        <taxon>Pseudomonadati</taxon>
        <taxon>Pseudomonadota</taxon>
        <taxon>Gammaproteobacteria</taxon>
        <taxon>Pseudomonadales</taxon>
        <taxon>Pseudomonadaceae</taxon>
        <taxon>Pseudomonas</taxon>
    </lineage>
</organism>